<comment type="caution">
    <text evidence="1">The sequence shown here is derived from an EMBL/GenBank/DDBJ whole genome shotgun (WGS) entry which is preliminary data.</text>
</comment>
<dbReference type="RefSeq" id="WP_309854832.1">
    <property type="nucleotide sequence ID" value="NZ_JAVDQJ010000005.1"/>
</dbReference>
<sequence length="203" mass="21893">MLNTDETLPINQAPVLTVQALATSARMVNARNGWGFTEAHLMDGVSLVHDEVSEAFEELLGEAESDPLCPPLKPWPLAPDALDRLRKEVGDVIVRCLDLLEQFGPGESATRVGAAQLNLIPGAAPADPVYALMYLHLSASRVVRAYRVSQVGTVGAAPARLGEVVRVATQALRLMEVQDVDALVADIVRANARRTFRHGGKRI</sequence>
<evidence type="ECO:0000313" key="1">
    <source>
        <dbReference type="EMBL" id="MDR6218389.1"/>
    </source>
</evidence>
<protein>
    <submittedName>
        <fullName evidence="1">Uncharacterized protein</fullName>
    </submittedName>
</protein>
<name>A0AAE4BMQ5_9DEIO</name>
<dbReference type="EMBL" id="JAVDQK010000004">
    <property type="protein sequence ID" value="MDR6218389.1"/>
    <property type="molecule type" value="Genomic_DNA"/>
</dbReference>
<dbReference type="AlphaFoldDB" id="A0AAE4BMQ5"/>
<accession>A0AAE4BMQ5</accession>
<proteinExistence type="predicted"/>
<reference evidence="1" key="1">
    <citation type="submission" date="2023-07" db="EMBL/GenBank/DDBJ databases">
        <title>Sorghum-associated microbial communities from plants grown in Nebraska, USA.</title>
        <authorList>
            <person name="Schachtman D."/>
        </authorList>
    </citation>
    <scope>NUCLEOTIDE SEQUENCE</scope>
    <source>
        <strain evidence="1">BE330</strain>
    </source>
</reference>
<organism evidence="1 2">
    <name type="scientific">Deinococcus soli</name>
    <name type="common">ex Cha et al. 2016</name>
    <dbReference type="NCBI Taxonomy" id="1309411"/>
    <lineage>
        <taxon>Bacteria</taxon>
        <taxon>Thermotogati</taxon>
        <taxon>Deinococcota</taxon>
        <taxon>Deinococci</taxon>
        <taxon>Deinococcales</taxon>
        <taxon>Deinococcaceae</taxon>
        <taxon>Deinococcus</taxon>
    </lineage>
</organism>
<gene>
    <name evidence="1" type="ORF">J2Y00_001952</name>
</gene>
<evidence type="ECO:0000313" key="2">
    <source>
        <dbReference type="Proteomes" id="UP001185331"/>
    </source>
</evidence>
<dbReference type="Proteomes" id="UP001185331">
    <property type="component" value="Unassembled WGS sequence"/>
</dbReference>